<keyword evidence="7" id="KW-0670">Pyruvate</keyword>
<dbReference type="PANTHER" id="PTHR18968">
    <property type="entry name" value="THIAMINE PYROPHOSPHATE ENZYMES"/>
    <property type="match status" value="1"/>
</dbReference>
<evidence type="ECO:0000313" key="7">
    <source>
        <dbReference type="EMBL" id="RWU09353.1"/>
    </source>
</evidence>
<dbReference type="GO" id="GO:0009099">
    <property type="term" value="P:L-valine biosynthetic process"/>
    <property type="evidence" value="ECO:0007669"/>
    <property type="project" value="TreeGrafter"/>
</dbReference>
<dbReference type="GO" id="GO:0005948">
    <property type="term" value="C:acetolactate synthase complex"/>
    <property type="evidence" value="ECO:0007669"/>
    <property type="project" value="TreeGrafter"/>
</dbReference>
<evidence type="ECO:0000259" key="6">
    <source>
        <dbReference type="Pfam" id="PF02776"/>
    </source>
</evidence>
<evidence type="ECO:0000256" key="3">
    <source>
        <dbReference type="RuleBase" id="RU362132"/>
    </source>
</evidence>
<evidence type="ECO:0000256" key="2">
    <source>
        <dbReference type="ARBA" id="ARBA00023052"/>
    </source>
</evidence>
<comment type="caution">
    <text evidence="7">The sequence shown here is derived from an EMBL/GenBank/DDBJ whole genome shotgun (WGS) entry which is preliminary data.</text>
</comment>
<dbReference type="EMBL" id="RSFE01000006">
    <property type="protein sequence ID" value="RWU09353.1"/>
    <property type="molecule type" value="Genomic_DNA"/>
</dbReference>
<dbReference type="InterPro" id="IPR029061">
    <property type="entry name" value="THDP-binding"/>
</dbReference>
<dbReference type="Pfam" id="PF02776">
    <property type="entry name" value="TPP_enzyme_N"/>
    <property type="match status" value="1"/>
</dbReference>
<organism evidence="7 8">
    <name type="scientific">Pseudidiomarina gelatinasegens</name>
    <dbReference type="NCBI Taxonomy" id="2487740"/>
    <lineage>
        <taxon>Bacteria</taxon>
        <taxon>Pseudomonadati</taxon>
        <taxon>Pseudomonadota</taxon>
        <taxon>Gammaproteobacteria</taxon>
        <taxon>Alteromonadales</taxon>
        <taxon>Idiomarinaceae</taxon>
        <taxon>Pseudidiomarina</taxon>
    </lineage>
</organism>
<evidence type="ECO:0000259" key="5">
    <source>
        <dbReference type="Pfam" id="PF02775"/>
    </source>
</evidence>
<dbReference type="Pfam" id="PF00205">
    <property type="entry name" value="TPP_enzyme_M"/>
    <property type="match status" value="1"/>
</dbReference>
<dbReference type="Gene3D" id="3.40.50.970">
    <property type="match status" value="2"/>
</dbReference>
<gene>
    <name evidence="7" type="ORF">EGC76_09165</name>
</gene>
<evidence type="ECO:0000256" key="1">
    <source>
        <dbReference type="ARBA" id="ARBA00007812"/>
    </source>
</evidence>
<dbReference type="Pfam" id="PF02775">
    <property type="entry name" value="TPP_enzyme_C"/>
    <property type="match status" value="1"/>
</dbReference>
<keyword evidence="8" id="KW-1185">Reference proteome</keyword>
<dbReference type="GO" id="GO:0009097">
    <property type="term" value="P:isoleucine biosynthetic process"/>
    <property type="evidence" value="ECO:0007669"/>
    <property type="project" value="TreeGrafter"/>
</dbReference>
<feature type="domain" description="Thiamine pyrophosphate enzyme central" evidence="4">
    <location>
        <begin position="195"/>
        <end position="289"/>
    </location>
</feature>
<dbReference type="AlphaFoldDB" id="A0A443YYW7"/>
<evidence type="ECO:0000259" key="4">
    <source>
        <dbReference type="Pfam" id="PF00205"/>
    </source>
</evidence>
<dbReference type="OrthoDB" id="9785953at2"/>
<feature type="domain" description="Thiamine pyrophosphate enzyme TPP-binding" evidence="5">
    <location>
        <begin position="374"/>
        <end position="502"/>
    </location>
</feature>
<dbReference type="SUPFAM" id="SSF52467">
    <property type="entry name" value="DHS-like NAD/FAD-binding domain"/>
    <property type="match status" value="1"/>
</dbReference>
<dbReference type="SUPFAM" id="SSF52518">
    <property type="entry name" value="Thiamin diphosphate-binding fold (THDP-binding)"/>
    <property type="match status" value="2"/>
</dbReference>
<accession>A0A443YYW7</accession>
<evidence type="ECO:0000313" key="8">
    <source>
        <dbReference type="Proteomes" id="UP000288789"/>
    </source>
</evidence>
<dbReference type="GO" id="GO:0050660">
    <property type="term" value="F:flavin adenine dinucleotide binding"/>
    <property type="evidence" value="ECO:0007669"/>
    <property type="project" value="TreeGrafter"/>
</dbReference>
<dbReference type="Proteomes" id="UP000288789">
    <property type="component" value="Unassembled WGS sequence"/>
</dbReference>
<dbReference type="GO" id="GO:0030976">
    <property type="term" value="F:thiamine pyrophosphate binding"/>
    <property type="evidence" value="ECO:0007669"/>
    <property type="project" value="InterPro"/>
</dbReference>
<dbReference type="InterPro" id="IPR012001">
    <property type="entry name" value="Thiamin_PyroP_enz_TPP-bd_dom"/>
</dbReference>
<dbReference type="InterPro" id="IPR011766">
    <property type="entry name" value="TPP_enzyme_TPP-bd"/>
</dbReference>
<dbReference type="InterPro" id="IPR045229">
    <property type="entry name" value="TPP_enz"/>
</dbReference>
<protein>
    <submittedName>
        <fullName evidence="7">Indolepyruvate decarboxylase</fullName>
    </submittedName>
</protein>
<dbReference type="Gene3D" id="3.40.50.1220">
    <property type="entry name" value="TPP-binding domain"/>
    <property type="match status" value="1"/>
</dbReference>
<dbReference type="RefSeq" id="WP_128352691.1">
    <property type="nucleotide sequence ID" value="NZ_RSFE01000006.1"/>
</dbReference>
<reference evidence="7 8" key="1">
    <citation type="submission" date="2018-12" db="EMBL/GenBank/DDBJ databases">
        <authorList>
            <person name="Li A."/>
            <person name="Zhang M."/>
            <person name="Zhu H."/>
        </authorList>
    </citation>
    <scope>NUCLEOTIDE SEQUENCE [LARGE SCALE GENOMIC DNA]</scope>
    <source>
        <strain evidence="7 8">R04H25</strain>
    </source>
</reference>
<dbReference type="GO" id="GO:0000287">
    <property type="term" value="F:magnesium ion binding"/>
    <property type="evidence" value="ECO:0007669"/>
    <property type="project" value="InterPro"/>
</dbReference>
<keyword evidence="2 3" id="KW-0786">Thiamine pyrophosphate</keyword>
<sequence>MQLGAAITKALRDFGVNELFGIPGDFILPLLQQLQQQPDALPFYYLTHEPAVVYAADAAARCANRPAAVALTYGAGALNGVNAVAQAYEEYVPLVIFAGYPSRNEVASGLQIHHQAKTIDSQRRIYTEITCLQVRLDNAETATQVLYEALQTCKEQSRPVLIEVPRDAVDLDIVPRASYAAAAKVPVSVHEDDYQRLVVALSTARRPVILSGVNVRRSGAQHAVECLAEQFNIPLVTSLLGRASINPNHSCYGGVFCGATDTLAYQLLNNADVIIALGVIYTDSNFSAHRSLISSPHFYRIDFPEQSLKSWCSRLASEPLPLFETRSLNQPELQPDTTFSTDAVVQEIHRQLSQQSTIVPIVSDVGDCLFASLRASPTDFLAPAYYASMGYSIPAALGVYVTTQRRPVVLVGDGAFLMTGLELGQCLRYGCLPIIVLINNQRWDMIEAFAPKLNCTKLHHWQYTSIATSMGIESVRVHDHPSFAKAFAKAWAEPDQAHLIDVWMPEKSRSAKLSKFAETLTSINKTNSIEV</sequence>
<feature type="domain" description="Thiamine pyrophosphate enzyme N-terminal TPP-binding" evidence="6">
    <location>
        <begin position="1"/>
        <end position="115"/>
    </location>
</feature>
<dbReference type="PANTHER" id="PTHR18968:SF13">
    <property type="entry name" value="ACETOLACTATE SYNTHASE CATALYTIC SUBUNIT, MITOCHONDRIAL"/>
    <property type="match status" value="1"/>
</dbReference>
<dbReference type="InterPro" id="IPR029035">
    <property type="entry name" value="DHS-like_NAD/FAD-binding_dom"/>
</dbReference>
<dbReference type="GO" id="GO:0003984">
    <property type="term" value="F:acetolactate synthase activity"/>
    <property type="evidence" value="ECO:0007669"/>
    <property type="project" value="TreeGrafter"/>
</dbReference>
<proteinExistence type="inferred from homology"/>
<dbReference type="InterPro" id="IPR012000">
    <property type="entry name" value="Thiamin_PyroP_enz_cen_dom"/>
</dbReference>
<name>A0A443YYW7_9GAMM</name>
<comment type="similarity">
    <text evidence="1 3">Belongs to the TPP enzyme family.</text>
</comment>